<accession>A0AAV2IDU3</accession>
<keyword evidence="2" id="KW-1185">Reference proteome</keyword>
<comment type="caution">
    <text evidence="1">The sequence shown here is derived from an EMBL/GenBank/DDBJ whole genome shotgun (WGS) entry which is preliminary data.</text>
</comment>
<protein>
    <submittedName>
        <fullName evidence="1">Uncharacterized protein</fullName>
    </submittedName>
</protein>
<dbReference type="AlphaFoldDB" id="A0AAV2IDU3"/>
<proteinExistence type="predicted"/>
<feature type="non-terminal residue" evidence="1">
    <location>
        <position position="1"/>
    </location>
</feature>
<evidence type="ECO:0000313" key="2">
    <source>
        <dbReference type="Proteomes" id="UP001497497"/>
    </source>
</evidence>
<evidence type="ECO:0000313" key="1">
    <source>
        <dbReference type="EMBL" id="CAL1545086.1"/>
    </source>
</evidence>
<dbReference type="Proteomes" id="UP001497497">
    <property type="component" value="Unassembled WGS sequence"/>
</dbReference>
<organism evidence="1 2">
    <name type="scientific">Lymnaea stagnalis</name>
    <name type="common">Great pond snail</name>
    <name type="synonym">Helix stagnalis</name>
    <dbReference type="NCBI Taxonomy" id="6523"/>
    <lineage>
        <taxon>Eukaryota</taxon>
        <taxon>Metazoa</taxon>
        <taxon>Spiralia</taxon>
        <taxon>Lophotrochozoa</taxon>
        <taxon>Mollusca</taxon>
        <taxon>Gastropoda</taxon>
        <taxon>Heterobranchia</taxon>
        <taxon>Euthyneura</taxon>
        <taxon>Panpulmonata</taxon>
        <taxon>Hygrophila</taxon>
        <taxon>Lymnaeoidea</taxon>
        <taxon>Lymnaeidae</taxon>
        <taxon>Lymnaea</taxon>
    </lineage>
</organism>
<reference evidence="1 2" key="1">
    <citation type="submission" date="2024-04" db="EMBL/GenBank/DDBJ databases">
        <authorList>
            <consortium name="Genoscope - CEA"/>
            <person name="William W."/>
        </authorList>
    </citation>
    <scope>NUCLEOTIDE SEQUENCE [LARGE SCALE GENOMIC DNA]</scope>
</reference>
<sequence>AWNYTFYLLDDDDLNNVRCKDGTTERETKAYINSNFSFCMRVFGGLDSQLLINNISYPIDPYCKNGKVEVVQYFSINTLICHLVIYIINLTIDDFITYNVSLPSMDKMFKFTVAMEKYPLEIEFYGEQIGSLRDDKSL</sequence>
<name>A0AAV2IDU3_LYMST</name>
<dbReference type="EMBL" id="CAXITT010000674">
    <property type="protein sequence ID" value="CAL1545086.1"/>
    <property type="molecule type" value="Genomic_DNA"/>
</dbReference>
<feature type="non-terminal residue" evidence="1">
    <location>
        <position position="138"/>
    </location>
</feature>
<gene>
    <name evidence="1" type="ORF">GSLYS_00018569001</name>
</gene>